<organism evidence="2 3">
    <name type="scientific">Synaphobranchus kaupii</name>
    <name type="common">Kaup's arrowtooth eel</name>
    <dbReference type="NCBI Taxonomy" id="118154"/>
    <lineage>
        <taxon>Eukaryota</taxon>
        <taxon>Metazoa</taxon>
        <taxon>Chordata</taxon>
        <taxon>Craniata</taxon>
        <taxon>Vertebrata</taxon>
        <taxon>Euteleostomi</taxon>
        <taxon>Actinopterygii</taxon>
        <taxon>Neopterygii</taxon>
        <taxon>Teleostei</taxon>
        <taxon>Anguilliformes</taxon>
        <taxon>Synaphobranchidae</taxon>
        <taxon>Synaphobranchus</taxon>
    </lineage>
</organism>
<dbReference type="Proteomes" id="UP001152622">
    <property type="component" value="Chromosome 3"/>
</dbReference>
<feature type="region of interest" description="Disordered" evidence="1">
    <location>
        <begin position="58"/>
        <end position="114"/>
    </location>
</feature>
<protein>
    <submittedName>
        <fullName evidence="2">Uncharacterized protein</fullName>
    </submittedName>
</protein>
<dbReference type="EMBL" id="JAINUF010000003">
    <property type="protein sequence ID" value="KAJ8371028.1"/>
    <property type="molecule type" value="Genomic_DNA"/>
</dbReference>
<feature type="region of interest" description="Disordered" evidence="1">
    <location>
        <begin position="1"/>
        <end position="29"/>
    </location>
</feature>
<sequence length="141" mass="15362">MNRSNGNVTDAKAYAVSELQGTERKTEAPGERIKYKCEDITGLTSPFECVRFSGSPLATRQPAHSVSSLKPLRRKPIKRTSRGIGSEAVQRASQDHQGPLFGGKGRGRLPGKRSPEVVAVRVLRGRARVLGSLTPVRIQSR</sequence>
<dbReference type="AlphaFoldDB" id="A0A9Q1J8E9"/>
<evidence type="ECO:0000256" key="1">
    <source>
        <dbReference type="SAM" id="MobiDB-lite"/>
    </source>
</evidence>
<feature type="compositionally biased region" description="Basic residues" evidence="1">
    <location>
        <begin position="71"/>
        <end position="81"/>
    </location>
</feature>
<evidence type="ECO:0000313" key="3">
    <source>
        <dbReference type="Proteomes" id="UP001152622"/>
    </source>
</evidence>
<keyword evidence="3" id="KW-1185">Reference proteome</keyword>
<name>A0A9Q1J8E9_SYNKA</name>
<feature type="compositionally biased region" description="Polar residues" evidence="1">
    <location>
        <begin position="58"/>
        <end position="68"/>
    </location>
</feature>
<proteinExistence type="predicted"/>
<evidence type="ECO:0000313" key="2">
    <source>
        <dbReference type="EMBL" id="KAJ8371028.1"/>
    </source>
</evidence>
<accession>A0A9Q1J8E9</accession>
<comment type="caution">
    <text evidence="2">The sequence shown here is derived from an EMBL/GenBank/DDBJ whole genome shotgun (WGS) entry which is preliminary data.</text>
</comment>
<reference evidence="2" key="1">
    <citation type="journal article" date="2023" name="Science">
        <title>Genome structures resolve the early diversification of teleost fishes.</title>
        <authorList>
            <person name="Parey E."/>
            <person name="Louis A."/>
            <person name="Montfort J."/>
            <person name="Bouchez O."/>
            <person name="Roques C."/>
            <person name="Iampietro C."/>
            <person name="Lluch J."/>
            <person name="Castinel A."/>
            <person name="Donnadieu C."/>
            <person name="Desvignes T."/>
            <person name="Floi Bucao C."/>
            <person name="Jouanno E."/>
            <person name="Wen M."/>
            <person name="Mejri S."/>
            <person name="Dirks R."/>
            <person name="Jansen H."/>
            <person name="Henkel C."/>
            <person name="Chen W.J."/>
            <person name="Zahm M."/>
            <person name="Cabau C."/>
            <person name="Klopp C."/>
            <person name="Thompson A.W."/>
            <person name="Robinson-Rechavi M."/>
            <person name="Braasch I."/>
            <person name="Lecointre G."/>
            <person name="Bobe J."/>
            <person name="Postlethwait J.H."/>
            <person name="Berthelot C."/>
            <person name="Roest Crollius H."/>
            <person name="Guiguen Y."/>
        </authorList>
    </citation>
    <scope>NUCLEOTIDE SEQUENCE</scope>
    <source>
        <strain evidence="2">WJC10195</strain>
    </source>
</reference>
<gene>
    <name evidence="2" type="ORF">SKAU_G00110560</name>
</gene>